<evidence type="ECO:0000256" key="6">
    <source>
        <dbReference type="SAM" id="MobiDB-lite"/>
    </source>
</evidence>
<proteinExistence type="predicted"/>
<reference evidence="8" key="1">
    <citation type="submission" date="2021-05" db="EMBL/GenBank/DDBJ databases">
        <authorList>
            <person name="Khan N."/>
        </authorList>
    </citation>
    <scope>NUCLEOTIDE SEQUENCE</scope>
</reference>
<dbReference type="EMBL" id="CAJSTJ010000140">
    <property type="protein sequence ID" value="CAG7561159.1"/>
    <property type="molecule type" value="Genomic_DNA"/>
</dbReference>
<dbReference type="PANTHER" id="PTHR47540:SF6">
    <property type="entry name" value="ZN(II)2CYS6 TRANSCRIPTION FACTOR (EUROFUNG)"/>
    <property type="match status" value="1"/>
</dbReference>
<comment type="subcellular location">
    <subcellularLocation>
        <location evidence="1">Nucleus</location>
    </subcellularLocation>
</comment>
<keyword evidence="3" id="KW-0238">DNA-binding</keyword>
<feature type="region of interest" description="Disordered" evidence="6">
    <location>
        <begin position="1"/>
        <end position="31"/>
    </location>
</feature>
<dbReference type="InterPro" id="IPR008265">
    <property type="entry name" value="Lipase_GDSL_AS"/>
</dbReference>
<dbReference type="GO" id="GO:0005634">
    <property type="term" value="C:nucleus"/>
    <property type="evidence" value="ECO:0007669"/>
    <property type="project" value="UniProtKB-SubCell"/>
</dbReference>
<dbReference type="PANTHER" id="PTHR47540">
    <property type="entry name" value="THIAMINE REPRESSIBLE GENES REGULATORY PROTEIN THI5"/>
    <property type="match status" value="1"/>
</dbReference>
<comment type="caution">
    <text evidence="8">The sequence shown here is derived from an EMBL/GenBank/DDBJ whole genome shotgun (WGS) entry which is preliminary data.</text>
</comment>
<accession>A0A8J2NK58</accession>
<feature type="non-terminal residue" evidence="8">
    <location>
        <position position="1"/>
    </location>
</feature>
<dbReference type="InterPro" id="IPR007219">
    <property type="entry name" value="XnlR_reg_dom"/>
</dbReference>
<evidence type="ECO:0000256" key="5">
    <source>
        <dbReference type="ARBA" id="ARBA00023242"/>
    </source>
</evidence>
<dbReference type="GO" id="GO:0008270">
    <property type="term" value="F:zinc ion binding"/>
    <property type="evidence" value="ECO:0007669"/>
    <property type="project" value="InterPro"/>
</dbReference>
<keyword evidence="5" id="KW-0539">Nucleus</keyword>
<evidence type="ECO:0000256" key="2">
    <source>
        <dbReference type="ARBA" id="ARBA00023015"/>
    </source>
</evidence>
<dbReference type="Proteomes" id="UP000693738">
    <property type="component" value="Unassembled WGS sequence"/>
</dbReference>
<protein>
    <recommendedName>
        <fullName evidence="7">Xylanolytic transcriptional activator regulatory domain-containing protein</fullName>
    </recommendedName>
</protein>
<dbReference type="SMART" id="SM00906">
    <property type="entry name" value="Fungal_trans"/>
    <property type="match status" value="1"/>
</dbReference>
<evidence type="ECO:0000313" key="8">
    <source>
        <dbReference type="EMBL" id="CAG7561159.1"/>
    </source>
</evidence>
<evidence type="ECO:0000259" key="7">
    <source>
        <dbReference type="SMART" id="SM00906"/>
    </source>
</evidence>
<keyword evidence="2" id="KW-0805">Transcription regulation</keyword>
<feature type="domain" description="Xylanolytic transcriptional activator regulatory" evidence="7">
    <location>
        <begin position="344"/>
        <end position="415"/>
    </location>
</feature>
<dbReference type="GO" id="GO:0006629">
    <property type="term" value="P:lipid metabolic process"/>
    <property type="evidence" value="ECO:0007669"/>
    <property type="project" value="InterPro"/>
</dbReference>
<evidence type="ECO:0000256" key="3">
    <source>
        <dbReference type="ARBA" id="ARBA00023125"/>
    </source>
</evidence>
<dbReference type="GO" id="GO:0045944">
    <property type="term" value="P:positive regulation of transcription by RNA polymerase II"/>
    <property type="evidence" value="ECO:0007669"/>
    <property type="project" value="TreeGrafter"/>
</dbReference>
<organism evidence="8 9">
    <name type="scientific">Fusarium equiseti</name>
    <name type="common">Fusarium scirpi</name>
    <dbReference type="NCBI Taxonomy" id="61235"/>
    <lineage>
        <taxon>Eukaryota</taxon>
        <taxon>Fungi</taxon>
        <taxon>Dikarya</taxon>
        <taxon>Ascomycota</taxon>
        <taxon>Pezizomycotina</taxon>
        <taxon>Sordariomycetes</taxon>
        <taxon>Hypocreomycetidae</taxon>
        <taxon>Hypocreales</taxon>
        <taxon>Nectriaceae</taxon>
        <taxon>Fusarium</taxon>
        <taxon>Fusarium incarnatum-equiseti species complex</taxon>
    </lineage>
</organism>
<evidence type="ECO:0000256" key="1">
    <source>
        <dbReference type="ARBA" id="ARBA00004123"/>
    </source>
</evidence>
<evidence type="ECO:0000256" key="4">
    <source>
        <dbReference type="ARBA" id="ARBA00023163"/>
    </source>
</evidence>
<sequence length="704" mass="79161">KTKKRQAMASESEPRKTRRTANARRDQSNGLREVRSATTTFIHRLTTGRYLQDLQKQVELHQRSSSINTQVTETPFPSAPPPYRSTSYCSPSGSFSSGIKRSSDAAFGVGSTLSSPALTVEQQQSDSGSRGLYQQQSQSPLSIWPSAFTIPSKIIKNTRKNRRTWIWLAPWSTWSFTLRLMLMLGDSLQPGGDMIPPQLIESDVYTLSWNIRPPHEKPDVTGLPSLDYAIYLFHTFKFHLGQTYRLFDEVEFVNQIRDFYSDALSKAEENRLWYVKFLLILAFGTAFNASQRVLSTEPPGSKFFVRAMGLMPDHTALWKDSLLAIEVLAMVGLYLYSIDERESAHVYLGQAIRIAQLEGLHTQLPDSELGSETVTRCRDLWWTLYIMDRHFSSSLGLPMSVQDSDISTPVNPPNIGSQDDSARSLQVNLSHLLSVILTTLYKPEKTPLDQFLEQTRAILHTLAHHAQEIEKIILMKFRNSVDTMPRGTKYITLLYHQCVIVATRPLLLSVLKERLDILGQPGDENSEAFLGQTAAVISTGIKSAVKTLQILTSEYSLLEVFLPYDLEFTFGAALHLNMATALFPGVADDQNSRLQVHQLLDNMIARGNRLASVRKQELVYLEAQCQELVAQVQQQGLQTLSLAVTDETDSELARKADEELLETMQGGSDLEFLDNIGISSEEFMSIVQQIGDPDIMPENMLTLE</sequence>
<dbReference type="PROSITE" id="PS01098">
    <property type="entry name" value="LIPASE_GDSL_SER"/>
    <property type="match status" value="1"/>
</dbReference>
<dbReference type="GO" id="GO:0016298">
    <property type="term" value="F:lipase activity"/>
    <property type="evidence" value="ECO:0007669"/>
    <property type="project" value="InterPro"/>
</dbReference>
<dbReference type="InterPro" id="IPR051711">
    <property type="entry name" value="Stress_Response_Reg"/>
</dbReference>
<feature type="region of interest" description="Disordered" evidence="6">
    <location>
        <begin position="61"/>
        <end position="91"/>
    </location>
</feature>
<evidence type="ECO:0000313" key="9">
    <source>
        <dbReference type="Proteomes" id="UP000693738"/>
    </source>
</evidence>
<name>A0A8J2NK58_FUSEQ</name>
<dbReference type="GO" id="GO:0043565">
    <property type="term" value="F:sequence-specific DNA binding"/>
    <property type="evidence" value="ECO:0007669"/>
    <property type="project" value="TreeGrafter"/>
</dbReference>
<feature type="compositionally biased region" description="Polar residues" evidence="6">
    <location>
        <begin position="63"/>
        <end position="75"/>
    </location>
</feature>
<gene>
    <name evidence="8" type="ORF">FEQUK3_LOCUS6849</name>
</gene>
<dbReference type="GO" id="GO:0006351">
    <property type="term" value="P:DNA-templated transcription"/>
    <property type="evidence" value="ECO:0007669"/>
    <property type="project" value="InterPro"/>
</dbReference>
<dbReference type="Pfam" id="PF04082">
    <property type="entry name" value="Fungal_trans"/>
    <property type="match status" value="1"/>
</dbReference>
<dbReference type="AlphaFoldDB" id="A0A8J2NK58"/>
<keyword evidence="4" id="KW-0804">Transcription</keyword>
<dbReference type="CDD" id="cd12148">
    <property type="entry name" value="fungal_TF_MHR"/>
    <property type="match status" value="1"/>
</dbReference>